<dbReference type="Gene3D" id="3.60.120.10">
    <property type="entry name" value="Anthranilate synthase"/>
    <property type="match status" value="1"/>
</dbReference>
<dbReference type="PANTHER" id="PTHR11236">
    <property type="entry name" value="AMINOBENZOATE/ANTHRANILATE SYNTHASE"/>
    <property type="match status" value="1"/>
</dbReference>
<dbReference type="Proteomes" id="UP000289455">
    <property type="component" value="Unassembled WGS sequence"/>
</dbReference>
<dbReference type="InterPro" id="IPR015890">
    <property type="entry name" value="Chorismate_C"/>
</dbReference>
<name>A0A4Q1C1L2_9BACT</name>
<keyword evidence="3" id="KW-1185">Reference proteome</keyword>
<dbReference type="RefSeq" id="WP_129024990.1">
    <property type="nucleotide sequence ID" value="NZ_SDHY01000001.1"/>
</dbReference>
<evidence type="ECO:0000313" key="3">
    <source>
        <dbReference type="Proteomes" id="UP000289455"/>
    </source>
</evidence>
<dbReference type="PRINTS" id="PR00095">
    <property type="entry name" value="ANTSNTHASEI"/>
</dbReference>
<evidence type="ECO:0000313" key="2">
    <source>
        <dbReference type="EMBL" id="RXK52084.1"/>
    </source>
</evidence>
<proteinExistence type="predicted"/>
<organism evidence="2 3">
    <name type="scientific">Aquirufa rosea</name>
    <dbReference type="NCBI Taxonomy" id="2509241"/>
    <lineage>
        <taxon>Bacteria</taxon>
        <taxon>Pseudomonadati</taxon>
        <taxon>Bacteroidota</taxon>
        <taxon>Cytophagia</taxon>
        <taxon>Cytophagales</taxon>
        <taxon>Flectobacillaceae</taxon>
        <taxon>Aquirufa</taxon>
    </lineage>
</organism>
<accession>A0A4Q1C1L2</accession>
<dbReference type="EC" id="2.6.1.85" evidence="2"/>
<sequence length="331" mass="37583">MKGIPFVNLDQASEGMDLWGQEGKPFVFICDYLGEKVWWGSEEEAKDLGIFVEFNSKPKEAYPFKIQFEKYPMSYKEYLSKFYQVQAGLKRGDSFLVNLTFPTPIETNLSLSDIYQYAHAKYKLLIKDQLVVFSPEPFIHVSQNKIKAFPMKGTLVVNNHNSPEDLRKDAKERAEHATIVDLLRNDISQVAFPIQVEEYQYIEQVNTNSQDLWQMSSIISGELMSDFNNKIGSILKAMLPAGSITGAPKAATMEIIQQAEGYSRGFYTGIMGKFDGSTLDSGVLIRFVEYFKEKLVFKSGGGITVFSDPEKEYLELIQKVYLPIKSNARIS</sequence>
<feature type="domain" description="Chorismate-utilising enzyme C-terminal" evidence="1">
    <location>
        <begin position="76"/>
        <end position="319"/>
    </location>
</feature>
<dbReference type="SUPFAM" id="SSF56322">
    <property type="entry name" value="ADC synthase"/>
    <property type="match status" value="1"/>
</dbReference>
<dbReference type="GO" id="GO:0046820">
    <property type="term" value="F:4-amino-4-deoxychorismate synthase activity"/>
    <property type="evidence" value="ECO:0007669"/>
    <property type="project" value="UniProtKB-EC"/>
</dbReference>
<dbReference type="AlphaFoldDB" id="A0A4Q1C1L2"/>
<dbReference type="InterPro" id="IPR019999">
    <property type="entry name" value="Anth_synth_I-like"/>
</dbReference>
<dbReference type="OrthoDB" id="9803598at2"/>
<keyword evidence="2" id="KW-0032">Aminotransferase</keyword>
<protein>
    <submittedName>
        <fullName evidence="2">Aminodeoxychorismate synthase component I</fullName>
        <ecNumber evidence="2">2.6.1.85</ecNumber>
    </submittedName>
</protein>
<reference evidence="2 3" key="1">
    <citation type="submission" date="2019-01" db="EMBL/GenBank/DDBJ databases">
        <title>Cytophagaceae bacterium strain CAR-16.</title>
        <authorList>
            <person name="Chen W.-M."/>
        </authorList>
    </citation>
    <scope>NUCLEOTIDE SEQUENCE [LARGE SCALE GENOMIC DNA]</scope>
    <source>
        <strain evidence="2 3">CAR-16</strain>
    </source>
</reference>
<dbReference type="Pfam" id="PF00425">
    <property type="entry name" value="Chorismate_bind"/>
    <property type="match status" value="1"/>
</dbReference>
<gene>
    <name evidence="2" type="ORF">ESB04_00050</name>
</gene>
<dbReference type="NCBIfam" id="NF005486">
    <property type="entry name" value="PRK07093.1"/>
    <property type="match status" value="1"/>
</dbReference>
<dbReference type="GO" id="GO:0000162">
    <property type="term" value="P:L-tryptophan biosynthetic process"/>
    <property type="evidence" value="ECO:0007669"/>
    <property type="project" value="TreeGrafter"/>
</dbReference>
<comment type="caution">
    <text evidence="2">The sequence shown here is derived from an EMBL/GenBank/DDBJ whole genome shotgun (WGS) entry which is preliminary data.</text>
</comment>
<dbReference type="InterPro" id="IPR005801">
    <property type="entry name" value="ADC_synthase"/>
</dbReference>
<evidence type="ECO:0000259" key="1">
    <source>
        <dbReference type="Pfam" id="PF00425"/>
    </source>
</evidence>
<keyword evidence="2" id="KW-0808">Transferase</keyword>
<dbReference type="EMBL" id="SDHY01000001">
    <property type="protein sequence ID" value="RXK52084.1"/>
    <property type="molecule type" value="Genomic_DNA"/>
</dbReference>
<dbReference type="PANTHER" id="PTHR11236:SF50">
    <property type="entry name" value="AMINODEOXYCHORISMATE SYNTHASE COMPONENT 1"/>
    <property type="match status" value="1"/>
</dbReference>